<dbReference type="InterPro" id="IPR040050">
    <property type="entry name" value="ZNF830-like"/>
</dbReference>
<evidence type="ECO:0000313" key="11">
    <source>
        <dbReference type="WBParaSite" id="SMUV_0000907001-mRNA-1"/>
    </source>
</evidence>
<keyword evidence="10" id="KW-1185">Reference proteome</keyword>
<keyword evidence="7" id="KW-0175">Coiled coil</keyword>
<evidence type="ECO:0000256" key="2">
    <source>
        <dbReference type="ARBA" id="ARBA00022473"/>
    </source>
</evidence>
<dbReference type="PANTHER" id="PTHR13278:SF0">
    <property type="entry name" value="ZINC FINGER PROTEIN 830"/>
    <property type="match status" value="1"/>
</dbReference>
<protein>
    <submittedName>
        <fullName evidence="11">Coiled-coil domain-containing protein 16</fullName>
    </submittedName>
</protein>
<evidence type="ECO:0000256" key="8">
    <source>
        <dbReference type="SAM" id="MobiDB-lite"/>
    </source>
</evidence>
<reference evidence="11" key="1">
    <citation type="submission" date="2017-02" db="UniProtKB">
        <authorList>
            <consortium name="WormBaseParasite"/>
        </authorList>
    </citation>
    <scope>IDENTIFICATION</scope>
</reference>
<keyword evidence="5" id="KW-0862">Zinc</keyword>
<dbReference type="WBParaSite" id="SMUV_0000907001-mRNA-1">
    <property type="protein sequence ID" value="SMUV_0000907001-mRNA-1"/>
    <property type="gene ID" value="SMUV_0000907001"/>
</dbReference>
<organism evidence="10 11">
    <name type="scientific">Syphacia muris</name>
    <dbReference type="NCBI Taxonomy" id="451379"/>
    <lineage>
        <taxon>Eukaryota</taxon>
        <taxon>Metazoa</taxon>
        <taxon>Ecdysozoa</taxon>
        <taxon>Nematoda</taxon>
        <taxon>Chromadorea</taxon>
        <taxon>Rhabditida</taxon>
        <taxon>Spirurina</taxon>
        <taxon>Oxyuridomorpha</taxon>
        <taxon>Oxyuroidea</taxon>
        <taxon>Oxyuridae</taxon>
        <taxon>Syphacia</taxon>
    </lineage>
</organism>
<evidence type="ECO:0000256" key="1">
    <source>
        <dbReference type="ARBA" id="ARBA00004324"/>
    </source>
</evidence>
<keyword evidence="4" id="KW-0863">Zinc-finger</keyword>
<dbReference type="GO" id="GO:0033314">
    <property type="term" value="P:mitotic DNA replication checkpoint signaling"/>
    <property type="evidence" value="ECO:0007669"/>
    <property type="project" value="TreeGrafter"/>
</dbReference>
<feature type="domain" description="ZNF380 coiled-coil" evidence="9">
    <location>
        <begin position="161"/>
        <end position="241"/>
    </location>
</feature>
<feature type="coiled-coil region" evidence="7">
    <location>
        <begin position="182"/>
        <end position="219"/>
    </location>
</feature>
<keyword evidence="2" id="KW-0217">Developmental protein</keyword>
<dbReference type="GO" id="GO:0005681">
    <property type="term" value="C:spliceosomal complex"/>
    <property type="evidence" value="ECO:0007669"/>
    <property type="project" value="InterPro"/>
</dbReference>
<accession>A0A0N5AVZ0</accession>
<dbReference type="STRING" id="451379.A0A0N5AVZ0"/>
<keyword evidence="6" id="KW-0539">Nucleus</keyword>
<feature type="region of interest" description="Disordered" evidence="8">
    <location>
        <begin position="249"/>
        <end position="271"/>
    </location>
</feature>
<dbReference type="AlphaFoldDB" id="A0A0N5AVZ0"/>
<dbReference type="Pfam" id="PF23406">
    <property type="entry name" value="ZNF380_CC"/>
    <property type="match status" value="1"/>
</dbReference>
<dbReference type="GO" id="GO:0008270">
    <property type="term" value="F:zinc ion binding"/>
    <property type="evidence" value="ECO:0007669"/>
    <property type="project" value="UniProtKB-KW"/>
</dbReference>
<evidence type="ECO:0000256" key="5">
    <source>
        <dbReference type="ARBA" id="ARBA00022833"/>
    </source>
</evidence>
<name>A0A0N5AVZ0_9BILA</name>
<dbReference type="Proteomes" id="UP000046393">
    <property type="component" value="Unplaced"/>
</dbReference>
<feature type="compositionally biased region" description="Polar residues" evidence="8">
    <location>
        <begin position="132"/>
        <end position="145"/>
    </location>
</feature>
<evidence type="ECO:0000256" key="4">
    <source>
        <dbReference type="ARBA" id="ARBA00022771"/>
    </source>
</evidence>
<evidence type="ECO:0000256" key="6">
    <source>
        <dbReference type="ARBA" id="ARBA00023242"/>
    </source>
</evidence>
<evidence type="ECO:0000259" key="9">
    <source>
        <dbReference type="Pfam" id="PF23406"/>
    </source>
</evidence>
<comment type="subcellular location">
    <subcellularLocation>
        <location evidence="1">Nucleus speckle</location>
    </subcellularLocation>
</comment>
<keyword evidence="3" id="KW-0479">Metal-binding</keyword>
<dbReference type="GO" id="GO:0003676">
    <property type="term" value="F:nucleic acid binding"/>
    <property type="evidence" value="ECO:0007669"/>
    <property type="project" value="InterPro"/>
</dbReference>
<feature type="compositionally biased region" description="Basic and acidic residues" evidence="8">
    <location>
        <begin position="102"/>
        <end position="113"/>
    </location>
</feature>
<dbReference type="InterPro" id="IPR059039">
    <property type="entry name" value="ZNF380_CC"/>
</dbReference>
<proteinExistence type="predicted"/>
<evidence type="ECO:0000256" key="3">
    <source>
        <dbReference type="ARBA" id="ARBA00022723"/>
    </source>
</evidence>
<feature type="region of interest" description="Disordered" evidence="8">
    <location>
        <begin position="53"/>
        <end position="152"/>
    </location>
</feature>
<evidence type="ECO:0000313" key="10">
    <source>
        <dbReference type="Proteomes" id="UP000046393"/>
    </source>
</evidence>
<evidence type="ECO:0000256" key="7">
    <source>
        <dbReference type="SAM" id="Coils"/>
    </source>
</evidence>
<sequence length="282" mass="31918">MSTITANINPAVAKDLKNGNVLCLICNTQVKAKIWIAHSNGRKHRDNIAILKKKHLQSKNQSSSLNDRSDRVRMTASSSNDMKRDAAADNSDVPSHKKRKVMEHEPSNLKRPFEGYASTSYYSNDGDDETSVNETSFRNTEAESSNEIERKPSSKHVIAGVPEGFFDDEKLDSRVAETMKKQARMEEEYALFMNELKDAENEQEKEDDVEEEAFSLERDVSNINEHINGWKTLNKLEIHRDEIVASATSMTSDQLKGEEMSDDSNSDTESIGIISWRNKPFL</sequence>
<dbReference type="GO" id="GO:0044773">
    <property type="term" value="P:mitotic DNA damage checkpoint signaling"/>
    <property type="evidence" value="ECO:0007669"/>
    <property type="project" value="TreeGrafter"/>
</dbReference>
<dbReference type="GO" id="GO:0033260">
    <property type="term" value="P:nuclear DNA replication"/>
    <property type="evidence" value="ECO:0007669"/>
    <property type="project" value="TreeGrafter"/>
</dbReference>
<dbReference type="PANTHER" id="PTHR13278">
    <property type="entry name" value="ZINC FINGER PROTEIN 830"/>
    <property type="match status" value="1"/>
</dbReference>